<evidence type="ECO:0000256" key="2">
    <source>
        <dbReference type="ARBA" id="ARBA00023136"/>
    </source>
</evidence>
<gene>
    <name evidence="8" type="ORF">AAY42_13480</name>
</gene>
<evidence type="ECO:0000256" key="3">
    <source>
        <dbReference type="ARBA" id="ARBA00023237"/>
    </source>
</evidence>
<keyword evidence="3" id="KW-0998">Cell outer membrane</keyword>
<evidence type="ECO:0000256" key="5">
    <source>
        <dbReference type="SAM" id="MobiDB-lite"/>
    </source>
</evidence>
<dbReference type="InterPro" id="IPR050330">
    <property type="entry name" value="Bact_OuterMem_StrucFunc"/>
</dbReference>
<dbReference type="OrthoDB" id="9763897at2"/>
<feature type="transmembrane region" description="Helical" evidence="6">
    <location>
        <begin position="7"/>
        <end position="25"/>
    </location>
</feature>
<dbReference type="InterPro" id="IPR006665">
    <property type="entry name" value="OmpA-like"/>
</dbReference>
<dbReference type="PANTHER" id="PTHR30329:SF21">
    <property type="entry name" value="LIPOPROTEIN YIAD-RELATED"/>
    <property type="match status" value="1"/>
</dbReference>
<sequence length="304" mass="33143">MTRKTTYFLGILAVIIIGTFLYLNLCSECKISQNSVNVIQDETVPIIPSVDPTSYPFSVSDGDYSLEVNDNFNFNHSNPSFLMPISNKLKDGISNLEGYLSANTAKILNITGFYAPDEENHTAYPNLGLARANSVKNHLISSGIPSAQINTMGKVMEDMIPDETVFLGPISYGISKEAEDVDEQLKALYEKIKDNPLVLYFQTGEAAISLTAEQRQKIADISSYLDKVDGAVCNVVGHTDNTGVRATNIQLGQERADFVKGYLISNGIAKSKISTSSQGPDSPIASNDTEEGRAKNRRTIVTLN</sequence>
<feature type="region of interest" description="Disordered" evidence="5">
    <location>
        <begin position="272"/>
        <end position="304"/>
    </location>
</feature>
<proteinExistence type="predicted"/>
<dbReference type="PROSITE" id="PS51123">
    <property type="entry name" value="OMPA_2"/>
    <property type="match status" value="1"/>
</dbReference>
<evidence type="ECO:0000313" key="9">
    <source>
        <dbReference type="Proteomes" id="UP000050827"/>
    </source>
</evidence>
<organism evidence="8 9">
    <name type="scientific">Flagellimonas eckloniae</name>
    <dbReference type="NCBI Taxonomy" id="346185"/>
    <lineage>
        <taxon>Bacteria</taxon>
        <taxon>Pseudomonadati</taxon>
        <taxon>Bacteroidota</taxon>
        <taxon>Flavobacteriia</taxon>
        <taxon>Flavobacteriales</taxon>
        <taxon>Flavobacteriaceae</taxon>
        <taxon>Flagellimonas</taxon>
    </lineage>
</organism>
<dbReference type="RefSeq" id="WP_055396089.1">
    <property type="nucleotide sequence ID" value="NZ_LCTZ01000002.1"/>
</dbReference>
<evidence type="ECO:0000259" key="7">
    <source>
        <dbReference type="PROSITE" id="PS51123"/>
    </source>
</evidence>
<dbReference type="Pfam" id="PF00691">
    <property type="entry name" value="OmpA"/>
    <property type="match status" value="1"/>
</dbReference>
<dbReference type="Proteomes" id="UP000050827">
    <property type="component" value="Unassembled WGS sequence"/>
</dbReference>
<dbReference type="AlphaFoldDB" id="A0A0Q1DP40"/>
<dbReference type="PRINTS" id="PR01021">
    <property type="entry name" value="OMPADOMAIN"/>
</dbReference>
<dbReference type="PANTHER" id="PTHR30329">
    <property type="entry name" value="STATOR ELEMENT OF FLAGELLAR MOTOR COMPLEX"/>
    <property type="match status" value="1"/>
</dbReference>
<accession>A0A0Q1DP40</accession>
<keyword evidence="6" id="KW-1133">Transmembrane helix</keyword>
<dbReference type="PATRIC" id="fig|1547436.3.peg.2782"/>
<keyword evidence="6" id="KW-0812">Transmembrane</keyword>
<dbReference type="GO" id="GO:0009279">
    <property type="term" value="C:cell outer membrane"/>
    <property type="evidence" value="ECO:0007669"/>
    <property type="project" value="UniProtKB-SubCell"/>
</dbReference>
<comment type="subcellular location">
    <subcellularLocation>
        <location evidence="1">Cell outer membrane</location>
    </subcellularLocation>
</comment>
<protein>
    <recommendedName>
        <fullName evidence="7">OmpA-like domain-containing protein</fullName>
    </recommendedName>
</protein>
<evidence type="ECO:0000256" key="6">
    <source>
        <dbReference type="SAM" id="Phobius"/>
    </source>
</evidence>
<dbReference type="InterPro" id="IPR006664">
    <property type="entry name" value="OMP_bac"/>
</dbReference>
<feature type="domain" description="OmpA-like" evidence="7">
    <location>
        <begin position="188"/>
        <end position="304"/>
    </location>
</feature>
<evidence type="ECO:0000256" key="4">
    <source>
        <dbReference type="PROSITE-ProRule" id="PRU00473"/>
    </source>
</evidence>
<evidence type="ECO:0000256" key="1">
    <source>
        <dbReference type="ARBA" id="ARBA00004442"/>
    </source>
</evidence>
<comment type="caution">
    <text evidence="8">The sequence shown here is derived from an EMBL/GenBank/DDBJ whole genome shotgun (WGS) entry which is preliminary data.</text>
</comment>
<reference evidence="8 9" key="1">
    <citation type="submission" date="2015-04" db="EMBL/GenBank/DDBJ databases">
        <title>Complete genome of flavobacterium.</title>
        <authorList>
            <person name="Kwon Y.M."/>
            <person name="Kim S.-J."/>
        </authorList>
    </citation>
    <scope>NUCLEOTIDE SEQUENCE [LARGE SCALE GENOMIC DNA]</scope>
    <source>
        <strain evidence="8 9">DK169</strain>
    </source>
</reference>
<dbReference type="InterPro" id="IPR036737">
    <property type="entry name" value="OmpA-like_sf"/>
</dbReference>
<dbReference type="STRING" id="346185.AAY42_13480"/>
<evidence type="ECO:0000313" key="8">
    <source>
        <dbReference type="EMBL" id="KQC30782.1"/>
    </source>
</evidence>
<keyword evidence="2 4" id="KW-0472">Membrane</keyword>
<dbReference type="SUPFAM" id="SSF103088">
    <property type="entry name" value="OmpA-like"/>
    <property type="match status" value="2"/>
</dbReference>
<dbReference type="Gene3D" id="3.30.1330.60">
    <property type="entry name" value="OmpA-like domain"/>
    <property type="match status" value="2"/>
</dbReference>
<keyword evidence="9" id="KW-1185">Reference proteome</keyword>
<dbReference type="EMBL" id="LCTZ01000002">
    <property type="protein sequence ID" value="KQC30782.1"/>
    <property type="molecule type" value="Genomic_DNA"/>
</dbReference>
<feature type="compositionally biased region" description="Polar residues" evidence="5">
    <location>
        <begin position="272"/>
        <end position="287"/>
    </location>
</feature>
<name>A0A0Q1DP40_9FLAO</name>
<dbReference type="CDD" id="cd07185">
    <property type="entry name" value="OmpA_C-like"/>
    <property type="match status" value="1"/>
</dbReference>